<keyword evidence="2" id="KW-0812">Transmembrane</keyword>
<evidence type="ECO:0000256" key="2">
    <source>
        <dbReference type="SAM" id="Phobius"/>
    </source>
</evidence>
<proteinExistence type="predicted"/>
<dbReference type="AlphaFoldDB" id="A0A5B9MDD0"/>
<dbReference type="EMBL" id="CP036264">
    <property type="protein sequence ID" value="QEF97257.1"/>
    <property type="molecule type" value="Genomic_DNA"/>
</dbReference>
<feature type="compositionally biased region" description="Low complexity" evidence="1">
    <location>
        <begin position="123"/>
        <end position="134"/>
    </location>
</feature>
<feature type="region of interest" description="Disordered" evidence="1">
    <location>
        <begin position="1"/>
        <end position="26"/>
    </location>
</feature>
<keyword evidence="4" id="KW-1185">Reference proteome</keyword>
<feature type="region of interest" description="Disordered" evidence="1">
    <location>
        <begin position="123"/>
        <end position="146"/>
    </location>
</feature>
<dbReference type="KEGG" id="smam:Mal15_12960"/>
<sequence length="443" mass="48107" precursor="true">MNPDELDRLIRRSDPATDARRSDAADPLLRASERQWAGLAARRIIIRKRLTLSLAAMGLFVILGGTLQWVAMKSTTTSSHLAAVDAPVNEKAIPAHDADAAANSQAASIDAATAAASDQTKLADAAMSDGAASGERLEPAVPPKRTVPDEDARQLVQFAAFIDRAGEFESDTWHQSCDFLARQDARSQRAAIALVPKLVAPQRRERAFELVCAAAAESKRNVMRHWLAQPSLRALAFDRLASDASLRQAIELLPLALTDAERMLLCRTLAVTPEPDGADLLLELAHDPVWRSAVAAAARELHPSHIQSLILRMRERNVPARTAAAFLLASVPGNQLDQVLASMILRGRFQQPAYLALLSRNTPQAKAFLAQAANRRDLSAALVSARVHFATIQPTLQQWIADSKGPHHEQSETLQRRLPELLAGRHDDRRRCAGLPDAGAPVG</sequence>
<organism evidence="3 4">
    <name type="scientific">Stieleria maiorica</name>
    <dbReference type="NCBI Taxonomy" id="2795974"/>
    <lineage>
        <taxon>Bacteria</taxon>
        <taxon>Pseudomonadati</taxon>
        <taxon>Planctomycetota</taxon>
        <taxon>Planctomycetia</taxon>
        <taxon>Pirellulales</taxon>
        <taxon>Pirellulaceae</taxon>
        <taxon>Stieleria</taxon>
    </lineage>
</organism>
<feature type="transmembrane region" description="Helical" evidence="2">
    <location>
        <begin position="50"/>
        <end position="71"/>
    </location>
</feature>
<gene>
    <name evidence="3" type="ORF">Mal15_12960</name>
</gene>
<protein>
    <submittedName>
        <fullName evidence="3">Uncharacterized protein</fullName>
    </submittedName>
</protein>
<dbReference type="Proteomes" id="UP000321353">
    <property type="component" value="Chromosome"/>
</dbReference>
<evidence type="ECO:0000313" key="3">
    <source>
        <dbReference type="EMBL" id="QEF97257.1"/>
    </source>
</evidence>
<feature type="compositionally biased region" description="Basic and acidic residues" evidence="1">
    <location>
        <begin position="1"/>
        <end position="24"/>
    </location>
</feature>
<name>A0A5B9MDD0_9BACT</name>
<reference evidence="3 4" key="1">
    <citation type="submission" date="2019-02" db="EMBL/GenBank/DDBJ databases">
        <title>Planctomycetal bacteria perform biofilm scaping via a novel small molecule.</title>
        <authorList>
            <person name="Jeske O."/>
            <person name="Boedeker C."/>
            <person name="Wiegand S."/>
            <person name="Breitling P."/>
            <person name="Kallscheuer N."/>
            <person name="Jogler M."/>
            <person name="Rohde M."/>
            <person name="Petersen J."/>
            <person name="Medema M.H."/>
            <person name="Surup F."/>
            <person name="Jogler C."/>
        </authorList>
    </citation>
    <scope>NUCLEOTIDE SEQUENCE [LARGE SCALE GENOMIC DNA]</scope>
    <source>
        <strain evidence="3 4">Mal15</strain>
    </source>
</reference>
<dbReference type="RefSeq" id="WP_147866966.1">
    <property type="nucleotide sequence ID" value="NZ_CP036264.1"/>
</dbReference>
<evidence type="ECO:0000256" key="1">
    <source>
        <dbReference type="SAM" id="MobiDB-lite"/>
    </source>
</evidence>
<accession>A0A5B9MDD0</accession>
<keyword evidence="2" id="KW-0472">Membrane</keyword>
<evidence type="ECO:0000313" key="4">
    <source>
        <dbReference type="Proteomes" id="UP000321353"/>
    </source>
</evidence>
<keyword evidence="2" id="KW-1133">Transmembrane helix</keyword>